<feature type="compositionally biased region" description="Basic and acidic residues" evidence="1">
    <location>
        <begin position="75"/>
        <end position="85"/>
    </location>
</feature>
<gene>
    <name evidence="2" type="primary">P0682B08.29</name>
</gene>
<accession>Q5JL27</accession>
<dbReference type="Proteomes" id="UP000817658">
    <property type="component" value="Chromosome 1"/>
</dbReference>
<dbReference type="EMBL" id="AP003578">
    <property type="protein sequence ID" value="BAD87830.1"/>
    <property type="molecule type" value="Genomic_DNA"/>
</dbReference>
<proteinExistence type="predicted"/>
<reference evidence="2" key="1">
    <citation type="journal article" date="2002" name="Nature">
        <title>The genome sequence and structure of rice chromosome 1.</title>
        <authorList>
            <person name="Sasaki T."/>
            <person name="Matsumoto T."/>
            <person name="Yamamoto K."/>
            <person name="Sakata K."/>
            <person name="Baba T."/>
            <person name="Katayose Y."/>
            <person name="Wu J."/>
            <person name="Niimura Y."/>
            <person name="Cheng Z."/>
            <person name="Nagamura Y."/>
            <person name="Antonio B.A."/>
            <person name="Kanamori H."/>
            <person name="Hosokawa S."/>
            <person name="Masukawa M."/>
            <person name="Arikawa K."/>
            <person name="Chiden Y."/>
            <person name="Hayashi M."/>
            <person name="Okamoto M."/>
            <person name="Ando T."/>
            <person name="Aoki H."/>
            <person name="Arita K."/>
            <person name="Hamada M."/>
            <person name="Harada C."/>
            <person name="Hijishita S."/>
            <person name="Honda M."/>
            <person name="Ichikawa Y."/>
            <person name="Idonuma A."/>
            <person name="Iijima M."/>
            <person name="Ikeda M."/>
            <person name="Ikeno M."/>
            <person name="Itoh S."/>
            <person name="Itoh T."/>
            <person name="Itoh Y."/>
            <person name="Itoh Y."/>
            <person name="Iwabuchi A."/>
            <person name="Kamiya K."/>
            <person name="Karasawa W."/>
            <person name="Katagiri S."/>
            <person name="Kikuta A."/>
            <person name="Kobayashi N."/>
            <person name="Kono I."/>
            <person name="Machita K."/>
            <person name="Maehara T."/>
            <person name="Mizuno H."/>
            <person name="Mizubayashi T."/>
            <person name="Mukai Y."/>
            <person name="Nagasaki H."/>
            <person name="Nakashima M."/>
            <person name="Nakama Y."/>
            <person name="Nakamichi Y."/>
            <person name="Nakamura M."/>
            <person name="Namiki N."/>
            <person name="Negishi M."/>
            <person name="Ohta I."/>
            <person name="Ono N."/>
            <person name="Saji S."/>
            <person name="Sakai K."/>
            <person name="Shibata M."/>
            <person name="Shimokawa T."/>
            <person name="Shomura A."/>
            <person name="Song J."/>
            <person name="Takazaki Y."/>
            <person name="Terasawa K."/>
            <person name="Tsuji K."/>
            <person name="Waki K."/>
            <person name="Yamagata H."/>
            <person name="Yamane H."/>
            <person name="Yoshiki S."/>
            <person name="Yoshihara R."/>
            <person name="Yukawa K."/>
            <person name="Zhong H."/>
            <person name="Iwama H."/>
            <person name="Endo T."/>
            <person name="Ito H."/>
            <person name="Hahn J.H."/>
            <person name="Kim H.I."/>
            <person name="Eun M.Y."/>
            <person name="Yano M."/>
            <person name="Jiang J."/>
            <person name="Gojobori T."/>
        </authorList>
    </citation>
    <scope>NUCLEOTIDE SEQUENCE [LARGE SCALE GENOMIC DNA]</scope>
</reference>
<feature type="region of interest" description="Disordered" evidence="1">
    <location>
        <begin position="33"/>
        <end position="103"/>
    </location>
</feature>
<protein>
    <submittedName>
        <fullName evidence="2">Uncharacterized protein</fullName>
    </submittedName>
</protein>
<dbReference type="AlphaFoldDB" id="Q5JL27"/>
<feature type="compositionally biased region" description="Basic and acidic residues" evidence="1">
    <location>
        <begin position="53"/>
        <end position="63"/>
    </location>
</feature>
<sequence length="103" mass="11970">MQDLQFRFPQAPAWGQAGFQEWGLVKPSLQLQEDKVIEKPDVREEDKEGDAEQDIKIKRRNSEDAEEAGEAGEIMPDKLQEEQPMHPRARRPNPRYVGDQWAK</sequence>
<organism evidence="2">
    <name type="scientific">Oryza sativa subsp. japonica</name>
    <name type="common">Rice</name>
    <dbReference type="NCBI Taxonomy" id="39947"/>
    <lineage>
        <taxon>Eukaryota</taxon>
        <taxon>Viridiplantae</taxon>
        <taxon>Streptophyta</taxon>
        <taxon>Embryophyta</taxon>
        <taxon>Tracheophyta</taxon>
        <taxon>Spermatophyta</taxon>
        <taxon>Magnoliopsida</taxon>
        <taxon>Liliopsida</taxon>
        <taxon>Poales</taxon>
        <taxon>Poaceae</taxon>
        <taxon>BOP clade</taxon>
        <taxon>Oryzoideae</taxon>
        <taxon>Oryzeae</taxon>
        <taxon>Oryzinae</taxon>
        <taxon>Oryza</taxon>
        <taxon>Oryza sativa</taxon>
    </lineage>
</organism>
<evidence type="ECO:0000256" key="1">
    <source>
        <dbReference type="SAM" id="MobiDB-lite"/>
    </source>
</evidence>
<name>Q5JL27_ORYSJ</name>
<feature type="compositionally biased region" description="Basic and acidic residues" evidence="1">
    <location>
        <begin position="33"/>
        <end position="46"/>
    </location>
</feature>
<evidence type="ECO:0000313" key="2">
    <source>
        <dbReference type="EMBL" id="BAD87830.1"/>
    </source>
</evidence>